<dbReference type="InterPro" id="IPR020846">
    <property type="entry name" value="MFS_dom"/>
</dbReference>
<dbReference type="PROSITE" id="PS50850">
    <property type="entry name" value="MFS"/>
    <property type="match status" value="1"/>
</dbReference>
<dbReference type="InterPro" id="IPR036259">
    <property type="entry name" value="MFS_trans_sf"/>
</dbReference>
<comment type="caution">
    <text evidence="8">The sequence shown here is derived from an EMBL/GenBank/DDBJ whole genome shotgun (WGS) entry which is preliminary data.</text>
</comment>
<evidence type="ECO:0000256" key="1">
    <source>
        <dbReference type="ARBA" id="ARBA00004141"/>
    </source>
</evidence>
<evidence type="ECO:0000256" key="6">
    <source>
        <dbReference type="SAM" id="Phobius"/>
    </source>
</evidence>
<feature type="transmembrane region" description="Helical" evidence="6">
    <location>
        <begin position="122"/>
        <end position="140"/>
    </location>
</feature>
<evidence type="ECO:0000256" key="4">
    <source>
        <dbReference type="ARBA" id="ARBA00022989"/>
    </source>
</evidence>
<evidence type="ECO:0000256" key="3">
    <source>
        <dbReference type="ARBA" id="ARBA00022692"/>
    </source>
</evidence>
<feature type="transmembrane region" description="Helical" evidence="6">
    <location>
        <begin position="92"/>
        <end position="110"/>
    </location>
</feature>
<dbReference type="Proteomes" id="UP000789901">
    <property type="component" value="Unassembled WGS sequence"/>
</dbReference>
<evidence type="ECO:0000259" key="7">
    <source>
        <dbReference type="PROSITE" id="PS50850"/>
    </source>
</evidence>
<dbReference type="Gene3D" id="1.20.1250.20">
    <property type="entry name" value="MFS general substrate transporter like domains"/>
    <property type="match status" value="2"/>
</dbReference>
<feature type="transmembrane region" description="Helical" evidence="6">
    <location>
        <begin position="256"/>
        <end position="277"/>
    </location>
</feature>
<feature type="transmembrane region" description="Helical" evidence="6">
    <location>
        <begin position="289"/>
        <end position="310"/>
    </location>
</feature>
<accession>A0ABN7VTM1</accession>
<name>A0ABN7VTM1_GIGMA</name>
<feature type="non-terminal residue" evidence="8">
    <location>
        <position position="469"/>
    </location>
</feature>
<feature type="transmembrane region" description="Helical" evidence="6">
    <location>
        <begin position="381"/>
        <end position="401"/>
    </location>
</feature>
<comment type="subcellular location">
    <subcellularLocation>
        <location evidence="1">Membrane</location>
        <topology evidence="1">Multi-pass membrane protein</topology>
    </subcellularLocation>
</comment>
<organism evidence="8 9">
    <name type="scientific">Gigaspora margarita</name>
    <dbReference type="NCBI Taxonomy" id="4874"/>
    <lineage>
        <taxon>Eukaryota</taxon>
        <taxon>Fungi</taxon>
        <taxon>Fungi incertae sedis</taxon>
        <taxon>Mucoromycota</taxon>
        <taxon>Glomeromycotina</taxon>
        <taxon>Glomeromycetes</taxon>
        <taxon>Diversisporales</taxon>
        <taxon>Gigasporaceae</taxon>
        <taxon>Gigaspora</taxon>
    </lineage>
</organism>
<dbReference type="PANTHER" id="PTHR43791">
    <property type="entry name" value="PERMEASE-RELATED"/>
    <property type="match status" value="1"/>
</dbReference>
<dbReference type="Pfam" id="PF07690">
    <property type="entry name" value="MFS_1"/>
    <property type="match status" value="1"/>
</dbReference>
<proteinExistence type="predicted"/>
<evidence type="ECO:0000313" key="8">
    <source>
        <dbReference type="EMBL" id="CAG8798806.1"/>
    </source>
</evidence>
<feature type="transmembrane region" description="Helical" evidence="6">
    <location>
        <begin position="185"/>
        <end position="207"/>
    </location>
</feature>
<keyword evidence="3 6" id="KW-0812">Transmembrane</keyword>
<evidence type="ECO:0000256" key="2">
    <source>
        <dbReference type="ARBA" id="ARBA00022448"/>
    </source>
</evidence>
<keyword evidence="4 6" id="KW-1133">Transmembrane helix</keyword>
<keyword evidence="5 6" id="KW-0472">Membrane</keyword>
<dbReference type="InterPro" id="IPR011701">
    <property type="entry name" value="MFS"/>
</dbReference>
<feature type="transmembrane region" description="Helical" evidence="6">
    <location>
        <begin position="322"/>
        <end position="340"/>
    </location>
</feature>
<feature type="domain" description="Major facilitator superfamily (MFS) profile" evidence="7">
    <location>
        <begin position="26"/>
        <end position="439"/>
    </location>
</feature>
<evidence type="ECO:0000313" key="9">
    <source>
        <dbReference type="Proteomes" id="UP000789901"/>
    </source>
</evidence>
<feature type="transmembrane region" description="Helical" evidence="6">
    <location>
        <begin position="413"/>
        <end position="434"/>
    </location>
</feature>
<gene>
    <name evidence="8" type="ORF">GMARGA_LOCUS22673</name>
</gene>
<reference evidence="8 9" key="1">
    <citation type="submission" date="2021-06" db="EMBL/GenBank/DDBJ databases">
        <authorList>
            <person name="Kallberg Y."/>
            <person name="Tangrot J."/>
            <person name="Rosling A."/>
        </authorList>
    </citation>
    <scope>NUCLEOTIDE SEQUENCE [LARGE SCALE GENOMIC DNA]</scope>
    <source>
        <strain evidence="8 9">120-4 pot B 10/14</strain>
    </source>
</reference>
<protein>
    <submittedName>
        <fullName evidence="8">4187_t:CDS:1</fullName>
    </submittedName>
</protein>
<keyword evidence="2" id="KW-0813">Transport</keyword>
<evidence type="ECO:0000256" key="5">
    <source>
        <dbReference type="ARBA" id="ARBA00023136"/>
    </source>
</evidence>
<feature type="transmembrane region" description="Helical" evidence="6">
    <location>
        <begin position="346"/>
        <end position="369"/>
    </location>
</feature>
<dbReference type="EMBL" id="CAJVQB010022117">
    <property type="protein sequence ID" value="CAG8798806.1"/>
    <property type="molecule type" value="Genomic_DNA"/>
</dbReference>
<feature type="transmembrane region" description="Helical" evidence="6">
    <location>
        <begin position="64"/>
        <end position="85"/>
    </location>
</feature>
<feature type="transmembrane region" description="Helical" evidence="6">
    <location>
        <begin position="152"/>
        <end position="173"/>
    </location>
</feature>
<dbReference type="PANTHER" id="PTHR43791:SF36">
    <property type="entry name" value="TRANSPORTER, PUTATIVE (AFU_ORTHOLOGUE AFUA_6G08340)-RELATED"/>
    <property type="match status" value="1"/>
</dbReference>
<keyword evidence="9" id="KW-1185">Reference proteome</keyword>
<sequence length="469" mass="52863">MTEFTENWSNDTINEEKLLKKLDIRIMPLLMILYTLSFLDRVNIGNAKLAHLERDLNLIGDEYNWSLGIFFIGYVIFEVPSNILLIKIKPSIWISTLMVAWGIVMTIMAFVKNFSQLMTARFLLGAFESGFAPGIIFYLTKWYKKSEQNYRISLFFAGAAIAGAFNSFLAFSITSLDGKFGLNGWQWLFMIDGVVTVMIAFLSYFIFPDYAETATWLTEDERKLAIERIRLDTGERAYSTHFDKFQIVQAFKDLKIYIFMVIYFCIVVILFSFAFFIPSIVNGLGFNTVISQLLSSPPFIFGCISSIIIAKLSGRYKVYGPYLIFNLLISMMGYILLIVPSDSTSLKYIGACIAGLGIFACIPTSLTWLTSNLAGDSKRAVGSAMMIAWGNIGGVVSGQLYRSSDAPAYKTGHSVALSLLAVAVILSIIQYYLLNRANKYKLKDPERFLKGLNEEEVMHLGDLHPSFIY</sequence>
<dbReference type="SUPFAM" id="SSF103473">
    <property type="entry name" value="MFS general substrate transporter"/>
    <property type="match status" value="1"/>
</dbReference>